<dbReference type="PANTHER" id="PTHR45663:SF11">
    <property type="entry name" value="GEO12009P1"/>
    <property type="match status" value="1"/>
</dbReference>
<proteinExistence type="inferred from homology"/>
<dbReference type="CDD" id="cd02947">
    <property type="entry name" value="TRX_family"/>
    <property type="match status" value="1"/>
</dbReference>
<dbReference type="EMBL" id="JAAKZW010000206">
    <property type="protein sequence ID" value="NGO80297.1"/>
    <property type="molecule type" value="Genomic_DNA"/>
</dbReference>
<feature type="domain" description="Thioredoxin" evidence="3">
    <location>
        <begin position="9"/>
        <end position="108"/>
    </location>
</feature>
<name>A0A6G4XU10_9ACTN</name>
<evidence type="ECO:0000256" key="2">
    <source>
        <dbReference type="ARBA" id="ARBA00023284"/>
    </source>
</evidence>
<evidence type="ECO:0000313" key="5">
    <source>
        <dbReference type="Proteomes" id="UP000481109"/>
    </source>
</evidence>
<evidence type="ECO:0000256" key="1">
    <source>
        <dbReference type="ARBA" id="ARBA00008987"/>
    </source>
</evidence>
<dbReference type="InterPro" id="IPR013766">
    <property type="entry name" value="Thioredoxin_domain"/>
</dbReference>
<protein>
    <submittedName>
        <fullName evidence="4">Thioredoxin</fullName>
    </submittedName>
</protein>
<keyword evidence="2" id="KW-0676">Redox-active center</keyword>
<dbReference type="GO" id="GO:0005829">
    <property type="term" value="C:cytosol"/>
    <property type="evidence" value="ECO:0007669"/>
    <property type="project" value="TreeGrafter"/>
</dbReference>
<dbReference type="SUPFAM" id="SSF52833">
    <property type="entry name" value="Thioredoxin-like"/>
    <property type="match status" value="1"/>
</dbReference>
<reference evidence="4 5" key="1">
    <citation type="submission" date="2020-02" db="EMBL/GenBank/DDBJ databases">
        <title>Whole-genome analyses of novel actinobacteria.</title>
        <authorList>
            <person name="Sahin N."/>
            <person name="Tokatli A."/>
        </authorList>
    </citation>
    <scope>NUCLEOTIDE SEQUENCE [LARGE SCALE GENOMIC DNA]</scope>
    <source>
        <strain evidence="4 5">YC504</strain>
    </source>
</reference>
<evidence type="ECO:0000313" key="4">
    <source>
        <dbReference type="EMBL" id="NGO80297.1"/>
    </source>
</evidence>
<evidence type="ECO:0000259" key="3">
    <source>
        <dbReference type="Pfam" id="PF00085"/>
    </source>
</evidence>
<accession>A0A6G4XU10</accession>
<dbReference type="Pfam" id="PF00085">
    <property type="entry name" value="Thioredoxin"/>
    <property type="match status" value="1"/>
</dbReference>
<sequence>MASRIHQPMEGAEFDFILAKSAGPVLAFFCGTWPKAVEVCRQMDGLVRELVEEYGDRLTAVKVDMTRCPEPTRRFDVTSAPTFLLIEQKEVVAVWQGPLALEGLREFVAPHV</sequence>
<comment type="similarity">
    <text evidence="1">Belongs to the thioredoxin family.</text>
</comment>
<dbReference type="RefSeq" id="WP_165335724.1">
    <property type="nucleotide sequence ID" value="NZ_JAAKZW010000206.1"/>
</dbReference>
<dbReference type="GO" id="GO:0015035">
    <property type="term" value="F:protein-disulfide reductase activity"/>
    <property type="evidence" value="ECO:0007669"/>
    <property type="project" value="TreeGrafter"/>
</dbReference>
<keyword evidence="5" id="KW-1185">Reference proteome</keyword>
<dbReference type="PANTHER" id="PTHR45663">
    <property type="entry name" value="GEO12009P1"/>
    <property type="match status" value="1"/>
</dbReference>
<comment type="caution">
    <text evidence="4">The sequence shown here is derived from an EMBL/GenBank/DDBJ whole genome shotgun (WGS) entry which is preliminary data.</text>
</comment>
<dbReference type="GO" id="GO:0045454">
    <property type="term" value="P:cell redox homeostasis"/>
    <property type="evidence" value="ECO:0007669"/>
    <property type="project" value="TreeGrafter"/>
</dbReference>
<dbReference type="Gene3D" id="3.40.30.10">
    <property type="entry name" value="Glutaredoxin"/>
    <property type="match status" value="1"/>
</dbReference>
<dbReference type="Proteomes" id="UP000481109">
    <property type="component" value="Unassembled WGS sequence"/>
</dbReference>
<dbReference type="AlphaFoldDB" id="A0A6G4XU10"/>
<dbReference type="InterPro" id="IPR036249">
    <property type="entry name" value="Thioredoxin-like_sf"/>
</dbReference>
<gene>
    <name evidence="4" type="ORF">G6045_32245</name>
</gene>
<organism evidence="4 5">
    <name type="scientific">Streptomyces mesophilus</name>
    <dbReference type="NCBI Taxonomy" id="1775132"/>
    <lineage>
        <taxon>Bacteria</taxon>
        <taxon>Bacillati</taxon>
        <taxon>Actinomycetota</taxon>
        <taxon>Actinomycetes</taxon>
        <taxon>Kitasatosporales</taxon>
        <taxon>Streptomycetaceae</taxon>
        <taxon>Streptomyces</taxon>
    </lineage>
</organism>